<protein>
    <submittedName>
        <fullName evidence="2">RidA family protein</fullName>
    </submittedName>
</protein>
<dbReference type="InterPro" id="IPR035959">
    <property type="entry name" value="RutC-like_sf"/>
</dbReference>
<dbReference type="GO" id="GO:0019239">
    <property type="term" value="F:deaminase activity"/>
    <property type="evidence" value="ECO:0007669"/>
    <property type="project" value="TreeGrafter"/>
</dbReference>
<dbReference type="PANTHER" id="PTHR11803">
    <property type="entry name" value="2-IMINOBUTANOATE/2-IMINOPROPANOATE DEAMINASE RIDA"/>
    <property type="match status" value="1"/>
</dbReference>
<dbReference type="AlphaFoldDB" id="A0A5C4J7A8"/>
<dbReference type="RefSeq" id="WP_138647737.1">
    <property type="nucleotide sequence ID" value="NZ_VCKW01000146.1"/>
</dbReference>
<dbReference type="Pfam" id="PF01042">
    <property type="entry name" value="Ribonuc_L-PSP"/>
    <property type="match status" value="1"/>
</dbReference>
<dbReference type="Proteomes" id="UP000309174">
    <property type="component" value="Unassembled WGS sequence"/>
</dbReference>
<evidence type="ECO:0000256" key="1">
    <source>
        <dbReference type="ARBA" id="ARBA00010552"/>
    </source>
</evidence>
<dbReference type="OrthoDB" id="9815126at2"/>
<dbReference type="EMBL" id="VCKW01000146">
    <property type="protein sequence ID" value="TMQ93468.1"/>
    <property type="molecule type" value="Genomic_DNA"/>
</dbReference>
<sequence length="135" mass="14319">MATRQQAISPPELASGPAAKFFYNHAIRHGRQLWISGQVSMNADGAVVGEGDITRQAEQVIENLSAVMQAAGGDLSHLVSTTTYVTDRSLLLPVNEVRGHYLASDPAPTSTLLIVAGLARPEFLLEISAVAVLPD</sequence>
<keyword evidence="3" id="KW-1185">Reference proteome</keyword>
<gene>
    <name evidence="2" type="ORF">ETD83_25505</name>
</gene>
<comment type="similarity">
    <text evidence="1">Belongs to the RutC family.</text>
</comment>
<organism evidence="2 3">
    <name type="scientific">Actinomadura soli</name>
    <dbReference type="NCBI Taxonomy" id="2508997"/>
    <lineage>
        <taxon>Bacteria</taxon>
        <taxon>Bacillati</taxon>
        <taxon>Actinomycetota</taxon>
        <taxon>Actinomycetes</taxon>
        <taxon>Streptosporangiales</taxon>
        <taxon>Thermomonosporaceae</taxon>
        <taxon>Actinomadura</taxon>
    </lineage>
</organism>
<evidence type="ECO:0000313" key="2">
    <source>
        <dbReference type="EMBL" id="TMQ93468.1"/>
    </source>
</evidence>
<dbReference type="CDD" id="cd00448">
    <property type="entry name" value="YjgF_YER057c_UK114_family"/>
    <property type="match status" value="1"/>
</dbReference>
<evidence type="ECO:0000313" key="3">
    <source>
        <dbReference type="Proteomes" id="UP000309174"/>
    </source>
</evidence>
<comment type="caution">
    <text evidence="2">The sequence shown here is derived from an EMBL/GenBank/DDBJ whole genome shotgun (WGS) entry which is preliminary data.</text>
</comment>
<accession>A0A5C4J7A8</accession>
<dbReference type="InterPro" id="IPR006175">
    <property type="entry name" value="YjgF/YER057c/UK114"/>
</dbReference>
<reference evidence="2 3" key="1">
    <citation type="submission" date="2019-05" db="EMBL/GenBank/DDBJ databases">
        <title>Draft genome sequence of Actinomadura sp. 14C53.</title>
        <authorList>
            <person name="Saricaoglu S."/>
            <person name="Isik K."/>
        </authorList>
    </citation>
    <scope>NUCLEOTIDE SEQUENCE [LARGE SCALE GENOMIC DNA]</scope>
    <source>
        <strain evidence="2 3">14C53</strain>
    </source>
</reference>
<dbReference type="Gene3D" id="3.30.1330.40">
    <property type="entry name" value="RutC-like"/>
    <property type="match status" value="1"/>
</dbReference>
<dbReference type="GO" id="GO:0005829">
    <property type="term" value="C:cytosol"/>
    <property type="evidence" value="ECO:0007669"/>
    <property type="project" value="TreeGrafter"/>
</dbReference>
<dbReference type="PANTHER" id="PTHR11803:SF58">
    <property type="entry name" value="PROTEIN HMF1-RELATED"/>
    <property type="match status" value="1"/>
</dbReference>
<proteinExistence type="inferred from homology"/>
<name>A0A5C4J7A8_9ACTN</name>
<dbReference type="SUPFAM" id="SSF55298">
    <property type="entry name" value="YjgF-like"/>
    <property type="match status" value="1"/>
</dbReference>